<gene>
    <name evidence="1" type="ORF">BDV98DRAFT_658188</name>
</gene>
<evidence type="ECO:0000313" key="2">
    <source>
        <dbReference type="Proteomes" id="UP000305067"/>
    </source>
</evidence>
<reference evidence="1 2" key="1">
    <citation type="journal article" date="2019" name="Nat. Ecol. Evol.">
        <title>Megaphylogeny resolves global patterns of mushroom evolution.</title>
        <authorList>
            <person name="Varga T."/>
            <person name="Krizsan K."/>
            <person name="Foldi C."/>
            <person name="Dima B."/>
            <person name="Sanchez-Garcia M."/>
            <person name="Sanchez-Ramirez S."/>
            <person name="Szollosi G.J."/>
            <person name="Szarkandi J.G."/>
            <person name="Papp V."/>
            <person name="Albert L."/>
            <person name="Andreopoulos W."/>
            <person name="Angelini C."/>
            <person name="Antonin V."/>
            <person name="Barry K.W."/>
            <person name="Bougher N.L."/>
            <person name="Buchanan P."/>
            <person name="Buyck B."/>
            <person name="Bense V."/>
            <person name="Catcheside P."/>
            <person name="Chovatia M."/>
            <person name="Cooper J."/>
            <person name="Damon W."/>
            <person name="Desjardin D."/>
            <person name="Finy P."/>
            <person name="Geml J."/>
            <person name="Haridas S."/>
            <person name="Hughes K."/>
            <person name="Justo A."/>
            <person name="Karasinski D."/>
            <person name="Kautmanova I."/>
            <person name="Kiss B."/>
            <person name="Kocsube S."/>
            <person name="Kotiranta H."/>
            <person name="LaButti K.M."/>
            <person name="Lechner B.E."/>
            <person name="Liimatainen K."/>
            <person name="Lipzen A."/>
            <person name="Lukacs Z."/>
            <person name="Mihaltcheva S."/>
            <person name="Morgado L.N."/>
            <person name="Niskanen T."/>
            <person name="Noordeloos M.E."/>
            <person name="Ohm R.A."/>
            <person name="Ortiz-Santana B."/>
            <person name="Ovrebo C."/>
            <person name="Racz N."/>
            <person name="Riley R."/>
            <person name="Savchenko A."/>
            <person name="Shiryaev A."/>
            <person name="Soop K."/>
            <person name="Spirin V."/>
            <person name="Szebenyi C."/>
            <person name="Tomsovsky M."/>
            <person name="Tulloss R.E."/>
            <person name="Uehling J."/>
            <person name="Grigoriev I.V."/>
            <person name="Vagvolgyi C."/>
            <person name="Papp T."/>
            <person name="Martin F.M."/>
            <person name="Miettinen O."/>
            <person name="Hibbett D.S."/>
            <person name="Nagy L.G."/>
        </authorList>
    </citation>
    <scope>NUCLEOTIDE SEQUENCE [LARGE SCALE GENOMIC DNA]</scope>
    <source>
        <strain evidence="1 2">CBS 309.79</strain>
    </source>
</reference>
<organism evidence="1 2">
    <name type="scientific">Pterulicium gracile</name>
    <dbReference type="NCBI Taxonomy" id="1884261"/>
    <lineage>
        <taxon>Eukaryota</taxon>
        <taxon>Fungi</taxon>
        <taxon>Dikarya</taxon>
        <taxon>Basidiomycota</taxon>
        <taxon>Agaricomycotina</taxon>
        <taxon>Agaricomycetes</taxon>
        <taxon>Agaricomycetidae</taxon>
        <taxon>Agaricales</taxon>
        <taxon>Pleurotineae</taxon>
        <taxon>Pterulaceae</taxon>
        <taxon>Pterulicium</taxon>
    </lineage>
</organism>
<name>A0A5C3QIB4_9AGAR</name>
<dbReference type="Proteomes" id="UP000305067">
    <property type="component" value="Unassembled WGS sequence"/>
</dbReference>
<proteinExistence type="predicted"/>
<protein>
    <recommendedName>
        <fullName evidence="3">F-box domain-containing protein</fullName>
    </recommendedName>
</protein>
<evidence type="ECO:0008006" key="3">
    <source>
        <dbReference type="Google" id="ProtNLM"/>
    </source>
</evidence>
<keyword evidence="2" id="KW-1185">Reference proteome</keyword>
<sequence>MASSRDRLFASYHYRPLIRRMRPYISDLANAPPSSARSHRSPSSATYIRPFHAASARSANTLLSTQVQYRMLRLWSTTVLRKAFHRKPSTLVKRKQTPDEEPSEAIAPWEVAAVCTRWRQIALSSACAHLWVSLDLDPITDRADHDILPIPFRLYRSQLQAQPSGAQPLHMLRLEIDSTGRFELEKEFGDEAELFPQKFLGPFVLALEYLDIEHPSWLQLNNFRRLDASNLDTILISSFNPRDIPTNWWTDVMWLYFSYCTATPEEFLDVFRLTSKLVHLMTQQRYASDLRQSPRYLFRRSITRTYRSKEILTKLLLSYPACHDDLRAMHDSFQRPAESGLPPPLRCLHLKFVPNILRDGVIALLLSLPHIEALHMIGRTMFSSTSRPSLNVDDVLAALYWPRPSDD</sequence>
<accession>A0A5C3QIB4</accession>
<evidence type="ECO:0000313" key="1">
    <source>
        <dbReference type="EMBL" id="TFK98073.1"/>
    </source>
</evidence>
<dbReference type="AlphaFoldDB" id="A0A5C3QIB4"/>
<dbReference type="EMBL" id="ML178842">
    <property type="protein sequence ID" value="TFK98073.1"/>
    <property type="molecule type" value="Genomic_DNA"/>
</dbReference>